<dbReference type="InterPro" id="IPR003653">
    <property type="entry name" value="Peptidase_C48_C"/>
</dbReference>
<dbReference type="Gene3D" id="3.40.395.10">
    <property type="entry name" value="Adenoviral Proteinase, Chain A"/>
    <property type="match status" value="1"/>
</dbReference>
<name>A0AAW1HKI3_SAPOF</name>
<dbReference type="PANTHER" id="PTHR34835:SF90">
    <property type="entry name" value="AMINOTRANSFERASE-LIKE PLANT MOBILE DOMAIN-CONTAINING PROTEIN"/>
    <property type="match status" value="1"/>
</dbReference>
<evidence type="ECO:0000256" key="1">
    <source>
        <dbReference type="ARBA" id="ARBA00005234"/>
    </source>
</evidence>
<keyword evidence="3" id="KW-0378">Hydrolase</keyword>
<evidence type="ECO:0000313" key="6">
    <source>
        <dbReference type="EMBL" id="KAK9676884.1"/>
    </source>
</evidence>
<comment type="similarity">
    <text evidence="1">Belongs to the peptidase C48 family.</text>
</comment>
<protein>
    <recommendedName>
        <fullName evidence="5">Ubiquitin-like protease family profile domain-containing protein</fullName>
    </recommendedName>
</protein>
<dbReference type="SUPFAM" id="SSF54001">
    <property type="entry name" value="Cysteine proteinases"/>
    <property type="match status" value="1"/>
</dbReference>
<dbReference type="EMBL" id="JBDFQZ010000011">
    <property type="protein sequence ID" value="KAK9676884.1"/>
    <property type="molecule type" value="Genomic_DNA"/>
</dbReference>
<dbReference type="AlphaFoldDB" id="A0AAW1HKI3"/>
<evidence type="ECO:0000256" key="2">
    <source>
        <dbReference type="ARBA" id="ARBA00022670"/>
    </source>
</evidence>
<feature type="region of interest" description="Disordered" evidence="4">
    <location>
        <begin position="513"/>
        <end position="532"/>
    </location>
</feature>
<dbReference type="PROSITE" id="PS50600">
    <property type="entry name" value="ULP_PROTEASE"/>
    <property type="match status" value="1"/>
</dbReference>
<evidence type="ECO:0000259" key="5">
    <source>
        <dbReference type="PROSITE" id="PS50600"/>
    </source>
</evidence>
<gene>
    <name evidence="6" type="ORF">RND81_11G107600</name>
</gene>
<comment type="caution">
    <text evidence="6">The sequence shown here is derived from an EMBL/GenBank/DDBJ whole genome shotgun (WGS) entry which is preliminary data.</text>
</comment>
<dbReference type="PANTHER" id="PTHR34835">
    <property type="entry name" value="OS07G0283600 PROTEIN-RELATED"/>
    <property type="match status" value="1"/>
</dbReference>
<evidence type="ECO:0000256" key="3">
    <source>
        <dbReference type="ARBA" id="ARBA00022801"/>
    </source>
</evidence>
<feature type="region of interest" description="Disordered" evidence="4">
    <location>
        <begin position="329"/>
        <end position="356"/>
    </location>
</feature>
<dbReference type="Proteomes" id="UP001443914">
    <property type="component" value="Unassembled WGS sequence"/>
</dbReference>
<feature type="compositionally biased region" description="Acidic residues" evidence="4">
    <location>
        <begin position="552"/>
        <end position="569"/>
    </location>
</feature>
<keyword evidence="7" id="KW-1185">Reference proteome</keyword>
<evidence type="ECO:0000256" key="4">
    <source>
        <dbReference type="SAM" id="MobiDB-lite"/>
    </source>
</evidence>
<accession>A0AAW1HKI3</accession>
<feature type="compositionally biased region" description="Basic and acidic residues" evidence="4">
    <location>
        <begin position="1"/>
        <end position="15"/>
    </location>
</feature>
<feature type="domain" description="Ubiquitin-like protease family profile" evidence="5">
    <location>
        <begin position="638"/>
        <end position="827"/>
    </location>
</feature>
<sequence length="879" mass="101956">MENQNIRDEANKEKTLLCYERRKKTNQPSLRSCEQKRPAESIKVACKKAKSTNKRRKKEDSRHQTEEVQTEDVNEKQDTVEDTSIGLRKLETRMSPNDFVTLLTELNSAQLKSLATTPFKYFVDLKITRFPSKLSHYIVSTYNYRDHEIVLTNGQRFTVRKEDVHNVLGLPMGPKLMTGKPTVSADQYDSVFSEWVNQFGKDAKGRVVKMSVLRKFIIEHKEEAGPLFKRNVILYIITKMIYCAGNDHVWLDVFPWLVDTDNLNQLDWCEFVIDRLMKAREIWFDGSSFRGPLLFLVLHYVDTVVDGRRDTTRTYPRFKSWTTKELNNREKKSSKRGGFGGGYVEKDGPTNDELSTTKIYDEEPDVEEAENEMTVLFHDYIKTMENLASMYMQFDIKGRKLFEKNVNQEDIKRVIMDSRKVFNLSGFPNVSHTINSVSKENHANESVQVNEKTKADKNDNIPSFSQDTFYDTPEIWAIAEATIRAKKSLLHLDDIEPPSFSLGLTQDFASPVDHQTNEKEEENGQDHPNFSLWLTEDSRTYTTSPLKPQTHEEEEENRQEAEVEQEGEGEGSKTKAEKKKKTPINRENRLPGLGFRSPYIVRCLNPKSSPTKKEIEFAAYVLANYKTSLTCLFKCGSVMTTNEDLRSLVTKDSFVEANVISTYAFILCFRERYKSQSSPSRVFFPIEVTTKLVSFNHSEKSYAAFKSDMDIYFKKWSTFPNPSQIDLFFFPFILDRHFFVACFNVKFGKHRYDFLDNKSEGGSSLEKYLDLPTKLQDFFARWLISKNLPNKASFVRGLKIIRPEMKWRDQSNDSDCAVYTMRHMETYHGDLKDWDTGLEKGQNKALQNLRLKYAYDIVNFENNDLKAEVLSRATGHKCS</sequence>
<organism evidence="6 7">
    <name type="scientific">Saponaria officinalis</name>
    <name type="common">Common soapwort</name>
    <name type="synonym">Lychnis saponaria</name>
    <dbReference type="NCBI Taxonomy" id="3572"/>
    <lineage>
        <taxon>Eukaryota</taxon>
        <taxon>Viridiplantae</taxon>
        <taxon>Streptophyta</taxon>
        <taxon>Embryophyta</taxon>
        <taxon>Tracheophyta</taxon>
        <taxon>Spermatophyta</taxon>
        <taxon>Magnoliopsida</taxon>
        <taxon>eudicotyledons</taxon>
        <taxon>Gunneridae</taxon>
        <taxon>Pentapetalae</taxon>
        <taxon>Caryophyllales</taxon>
        <taxon>Caryophyllaceae</taxon>
        <taxon>Caryophylleae</taxon>
        <taxon>Saponaria</taxon>
    </lineage>
</organism>
<dbReference type="InterPro" id="IPR038765">
    <property type="entry name" value="Papain-like_cys_pep_sf"/>
</dbReference>
<dbReference type="GO" id="GO:0006508">
    <property type="term" value="P:proteolysis"/>
    <property type="evidence" value="ECO:0007669"/>
    <property type="project" value="UniProtKB-KW"/>
</dbReference>
<proteinExistence type="inferred from homology"/>
<feature type="compositionally biased region" description="Basic residues" evidence="4">
    <location>
        <begin position="45"/>
        <end position="57"/>
    </location>
</feature>
<reference evidence="6" key="1">
    <citation type="submission" date="2024-03" db="EMBL/GenBank/DDBJ databases">
        <title>WGS assembly of Saponaria officinalis var. Norfolk2.</title>
        <authorList>
            <person name="Jenkins J."/>
            <person name="Shu S."/>
            <person name="Grimwood J."/>
            <person name="Barry K."/>
            <person name="Goodstein D."/>
            <person name="Schmutz J."/>
            <person name="Leebens-Mack J."/>
            <person name="Osbourn A."/>
        </authorList>
    </citation>
    <scope>NUCLEOTIDE SEQUENCE [LARGE SCALE GENOMIC DNA]</scope>
    <source>
        <strain evidence="6">JIC</strain>
    </source>
</reference>
<feature type="region of interest" description="Disordered" evidence="4">
    <location>
        <begin position="440"/>
        <end position="460"/>
    </location>
</feature>
<feature type="compositionally biased region" description="Polar residues" evidence="4">
    <location>
        <begin position="440"/>
        <end position="450"/>
    </location>
</feature>
<evidence type="ECO:0000313" key="7">
    <source>
        <dbReference type="Proteomes" id="UP001443914"/>
    </source>
</evidence>
<feature type="compositionally biased region" description="Basic and acidic residues" evidence="4">
    <location>
        <begin position="515"/>
        <end position="525"/>
    </location>
</feature>
<feature type="region of interest" description="Disordered" evidence="4">
    <location>
        <begin position="541"/>
        <end position="591"/>
    </location>
</feature>
<feature type="region of interest" description="Disordered" evidence="4">
    <location>
        <begin position="1"/>
        <end position="80"/>
    </location>
</feature>
<dbReference type="GO" id="GO:0008234">
    <property type="term" value="F:cysteine-type peptidase activity"/>
    <property type="evidence" value="ECO:0007669"/>
    <property type="project" value="InterPro"/>
</dbReference>
<keyword evidence="2" id="KW-0645">Protease</keyword>